<protein>
    <submittedName>
        <fullName evidence="2">Uncharacterized protein</fullName>
    </submittedName>
</protein>
<feature type="compositionally biased region" description="Polar residues" evidence="1">
    <location>
        <begin position="114"/>
        <end position="131"/>
    </location>
</feature>
<feature type="region of interest" description="Disordered" evidence="1">
    <location>
        <begin position="24"/>
        <end position="154"/>
    </location>
</feature>
<accession>A0A251XGY4</accession>
<keyword evidence="3" id="KW-1185">Reference proteome</keyword>
<dbReference type="EMBL" id="MDHH01000002">
    <property type="protein sequence ID" value="OUE02335.1"/>
    <property type="molecule type" value="Genomic_DNA"/>
</dbReference>
<dbReference type="AlphaFoldDB" id="A0A251XGY4"/>
<organism evidence="2 3">
    <name type="scientific">Clavibacter michiganensis subsp. michiganensis</name>
    <dbReference type="NCBI Taxonomy" id="33013"/>
    <lineage>
        <taxon>Bacteria</taxon>
        <taxon>Bacillati</taxon>
        <taxon>Actinomycetota</taxon>
        <taxon>Actinomycetes</taxon>
        <taxon>Micrococcales</taxon>
        <taxon>Microbacteriaceae</taxon>
        <taxon>Clavibacter</taxon>
    </lineage>
</organism>
<dbReference type="Proteomes" id="UP000195062">
    <property type="component" value="Unassembled WGS sequence"/>
</dbReference>
<proteinExistence type="predicted"/>
<feature type="compositionally biased region" description="Low complexity" evidence="1">
    <location>
        <begin position="73"/>
        <end position="96"/>
    </location>
</feature>
<feature type="compositionally biased region" description="Polar residues" evidence="1">
    <location>
        <begin position="45"/>
        <end position="54"/>
    </location>
</feature>
<evidence type="ECO:0000313" key="2">
    <source>
        <dbReference type="EMBL" id="OUE02335.1"/>
    </source>
</evidence>
<comment type="caution">
    <text evidence="2">The sequence shown here is derived from an EMBL/GenBank/DDBJ whole genome shotgun (WGS) entry which is preliminary data.</text>
</comment>
<evidence type="ECO:0000313" key="3">
    <source>
        <dbReference type="Proteomes" id="UP000195062"/>
    </source>
</evidence>
<name>A0A251XGY4_CLAMM</name>
<reference evidence="2 3" key="1">
    <citation type="submission" date="2016-08" db="EMBL/GenBank/DDBJ databases">
        <title>Genome sequence of Clavibacter michiganensis subsp. michiganensis strain CASJ007.</title>
        <authorList>
            <person name="Thapa S.P."/>
            <person name="Coaker G."/>
        </authorList>
    </citation>
    <scope>NUCLEOTIDE SEQUENCE [LARGE SCALE GENOMIC DNA]</scope>
    <source>
        <strain evidence="2">CASJ007</strain>
    </source>
</reference>
<gene>
    <name evidence="2" type="ORF">CMMCAS07_09985</name>
</gene>
<sequence>MSSSGARTALPACTARIAAARKAGVASLSRKPLAPPRMAVADARSSANVVSTITRGGASRVPSKSARTVSRPSITGMRMSRSTTSGRTSSITASPCRPSPASPTTSRSGWASRATRTPPRNSSWSSTSTMRITGGLPARWGWGARPAGGCGRGR</sequence>
<evidence type="ECO:0000256" key="1">
    <source>
        <dbReference type="SAM" id="MobiDB-lite"/>
    </source>
</evidence>